<feature type="transmembrane region" description="Helical" evidence="7">
    <location>
        <begin position="419"/>
        <end position="437"/>
    </location>
</feature>
<comment type="subcellular location">
    <subcellularLocation>
        <location evidence="1">Cell membrane</location>
        <topology evidence="1">Multi-pass membrane protein</topology>
    </subcellularLocation>
</comment>
<keyword evidence="3 7" id="KW-0812">Transmembrane</keyword>
<keyword evidence="2" id="KW-1003">Cell membrane</keyword>
<feature type="transmembrane region" description="Helical" evidence="7">
    <location>
        <begin position="75"/>
        <end position="97"/>
    </location>
</feature>
<evidence type="ECO:0000256" key="6">
    <source>
        <dbReference type="ARBA" id="ARBA00043993"/>
    </source>
</evidence>
<evidence type="ECO:0000313" key="9">
    <source>
        <dbReference type="EMBL" id="MEZ0165340.1"/>
    </source>
</evidence>
<feature type="transmembrane region" description="Helical" evidence="7">
    <location>
        <begin position="342"/>
        <end position="361"/>
    </location>
</feature>
<feature type="transmembrane region" description="Helical" evidence="7">
    <location>
        <begin position="300"/>
        <end position="330"/>
    </location>
</feature>
<feature type="transmembrane region" description="Helical" evidence="7">
    <location>
        <begin position="46"/>
        <end position="63"/>
    </location>
</feature>
<evidence type="ECO:0000256" key="1">
    <source>
        <dbReference type="ARBA" id="ARBA00004651"/>
    </source>
</evidence>
<dbReference type="Proteomes" id="UP001565927">
    <property type="component" value="Unassembled WGS sequence"/>
</dbReference>
<evidence type="ECO:0000256" key="3">
    <source>
        <dbReference type="ARBA" id="ARBA00022692"/>
    </source>
</evidence>
<evidence type="ECO:0000313" key="10">
    <source>
        <dbReference type="Proteomes" id="UP001565927"/>
    </source>
</evidence>
<feature type="transmembrane region" description="Helical" evidence="7">
    <location>
        <begin position="388"/>
        <end position="407"/>
    </location>
</feature>
<protein>
    <submittedName>
        <fullName evidence="9">FUSC family protein</fullName>
    </submittedName>
</protein>
<reference evidence="9 10" key="1">
    <citation type="submission" date="2024-07" db="EMBL/GenBank/DDBJ databases">
        <authorList>
            <person name="Thanompreechachai J."/>
            <person name="Duangmal K."/>
        </authorList>
    </citation>
    <scope>NUCLEOTIDE SEQUENCE [LARGE SCALE GENOMIC DNA]</scope>
    <source>
        <strain evidence="9 10">LSe6-4</strain>
    </source>
</reference>
<comment type="similarity">
    <text evidence="6">Belongs to the YccS/YhfK family.</text>
</comment>
<evidence type="ECO:0000256" key="7">
    <source>
        <dbReference type="SAM" id="Phobius"/>
    </source>
</evidence>
<feature type="transmembrane region" description="Helical" evidence="7">
    <location>
        <begin position="21"/>
        <end position="40"/>
    </location>
</feature>
<dbReference type="PANTHER" id="PTHR30509:SF9">
    <property type="entry name" value="MULTIDRUG RESISTANCE PROTEIN MDTO"/>
    <property type="match status" value="1"/>
</dbReference>
<evidence type="ECO:0000256" key="4">
    <source>
        <dbReference type="ARBA" id="ARBA00022989"/>
    </source>
</evidence>
<dbReference type="Pfam" id="PF13515">
    <property type="entry name" value="FUSC_2"/>
    <property type="match status" value="1"/>
</dbReference>
<dbReference type="EMBL" id="JBGFTU010000011">
    <property type="protein sequence ID" value="MEZ0165340.1"/>
    <property type="molecule type" value="Genomic_DNA"/>
</dbReference>
<keyword evidence="4 7" id="KW-1133">Transmembrane helix</keyword>
<dbReference type="InterPro" id="IPR049453">
    <property type="entry name" value="Memb_transporter_dom"/>
</dbReference>
<feature type="transmembrane region" description="Helical" evidence="7">
    <location>
        <begin position="103"/>
        <end position="120"/>
    </location>
</feature>
<dbReference type="RefSeq" id="WP_370441559.1">
    <property type="nucleotide sequence ID" value="NZ_JBGFTU010000011.1"/>
</dbReference>
<dbReference type="PANTHER" id="PTHR30509">
    <property type="entry name" value="P-HYDROXYBENZOIC ACID EFFLUX PUMP SUBUNIT-RELATED"/>
    <property type="match status" value="1"/>
</dbReference>
<feature type="domain" description="Integral membrane bound transporter" evidence="8">
    <location>
        <begin position="308"/>
        <end position="433"/>
    </location>
</feature>
<sequence>MTLPAHLLRAVRGWARITPGAHPWWAAGTAGLALGVPLALTMAADVPVLAAPATFGALVNVYGRHETYARRWRTQAWTGLGLVLAVLAGAGTAVLPLTGWADVLVPALVVALVAAVAKFVTDAVRTGPPAGLIPVFAAGTLSAEPLRATDLPVVAAVTVAGAGLGIALSCAPGLWRPDGPERQVLARAVVAVLAATGRDGGTGTGAADRHRATVAVHAAWDVLGPRAAGPLGAWLAHAERVLHAGAPARPLHALLAALPGNRVLPAAPAGPVPPAHPWPRRRVLRAVRGAGHLRVPALRVGLACAAVVLVAAALGLGHVYWAAVGAAAVLQSPSAGITVQRGVQRGAGTVVGVLLAAGLVSLATDDVRLWLLTVLCMVAVELCMPRNYALGTVAITGLSLLLTRLGGSGAGLGGLVLDRLADTALGVVVAVLVAVLVRNRSAARTLDGALAELDAARDAAVLRGRLVALAEARARLADDDWRLPAPRAAADGEQDAYRRLGDLLGADRGDRGTPGALRP</sequence>
<organism evidence="9 10">
    <name type="scientific">Kineococcus halophytocola</name>
    <dbReference type="NCBI Taxonomy" id="3234027"/>
    <lineage>
        <taxon>Bacteria</taxon>
        <taxon>Bacillati</taxon>
        <taxon>Actinomycetota</taxon>
        <taxon>Actinomycetes</taxon>
        <taxon>Kineosporiales</taxon>
        <taxon>Kineosporiaceae</taxon>
        <taxon>Kineococcus</taxon>
    </lineage>
</organism>
<accession>A0ABV4H1A1</accession>
<evidence type="ECO:0000256" key="5">
    <source>
        <dbReference type="ARBA" id="ARBA00023136"/>
    </source>
</evidence>
<keyword evidence="10" id="KW-1185">Reference proteome</keyword>
<proteinExistence type="inferred from homology"/>
<evidence type="ECO:0000256" key="2">
    <source>
        <dbReference type="ARBA" id="ARBA00022475"/>
    </source>
</evidence>
<evidence type="ECO:0000259" key="8">
    <source>
        <dbReference type="Pfam" id="PF13515"/>
    </source>
</evidence>
<gene>
    <name evidence="9" type="ORF">AB2L27_11280</name>
</gene>
<keyword evidence="5 7" id="KW-0472">Membrane</keyword>
<name>A0ABV4H1A1_9ACTN</name>
<comment type="caution">
    <text evidence="9">The sequence shown here is derived from an EMBL/GenBank/DDBJ whole genome shotgun (WGS) entry which is preliminary data.</text>
</comment>